<dbReference type="EMBL" id="JBHSJB010000017">
    <property type="protein sequence ID" value="MFC5055939.1"/>
    <property type="molecule type" value="Genomic_DNA"/>
</dbReference>
<sequence length="86" mass="9811">MLLIVPSSTSEQPSSLQDTPTRWPSRSSPPSRPRSASPAWDTRDDARRDVFSYLGYYNHDRLHSTLDYHAPHEVRVGYRQGLTLVA</sequence>
<comment type="caution">
    <text evidence="2">The sequence shown here is derived from an EMBL/GenBank/DDBJ whole genome shotgun (WGS) entry which is preliminary data.</text>
</comment>
<feature type="compositionally biased region" description="Polar residues" evidence="1">
    <location>
        <begin position="1"/>
        <end position="18"/>
    </location>
</feature>
<gene>
    <name evidence="2" type="ORF">ACFPFM_19545</name>
</gene>
<evidence type="ECO:0000313" key="2">
    <source>
        <dbReference type="EMBL" id="MFC5055939.1"/>
    </source>
</evidence>
<proteinExistence type="predicted"/>
<feature type="region of interest" description="Disordered" evidence="1">
    <location>
        <begin position="1"/>
        <end position="42"/>
    </location>
</feature>
<evidence type="ECO:0000256" key="1">
    <source>
        <dbReference type="SAM" id="MobiDB-lite"/>
    </source>
</evidence>
<name>A0ABV9Y038_9PSEU</name>
<accession>A0ABV9Y038</accession>
<protein>
    <submittedName>
        <fullName evidence="2">IS3 family transposase</fullName>
    </submittedName>
</protein>
<dbReference type="Proteomes" id="UP001595833">
    <property type="component" value="Unassembled WGS sequence"/>
</dbReference>
<reference evidence="3" key="1">
    <citation type="journal article" date="2019" name="Int. J. Syst. Evol. Microbiol.">
        <title>The Global Catalogue of Microorganisms (GCM) 10K type strain sequencing project: providing services to taxonomists for standard genome sequencing and annotation.</title>
        <authorList>
            <consortium name="The Broad Institute Genomics Platform"/>
            <consortium name="The Broad Institute Genome Sequencing Center for Infectious Disease"/>
            <person name="Wu L."/>
            <person name="Ma J."/>
        </authorList>
    </citation>
    <scope>NUCLEOTIDE SEQUENCE [LARGE SCALE GENOMIC DNA]</scope>
    <source>
        <strain evidence="3">KCTC 12848</strain>
    </source>
</reference>
<dbReference type="RefSeq" id="WP_380646951.1">
    <property type="nucleotide sequence ID" value="NZ_BAAAKE010000018.1"/>
</dbReference>
<organism evidence="2 3">
    <name type="scientific">Saccharothrix xinjiangensis</name>
    <dbReference type="NCBI Taxonomy" id="204798"/>
    <lineage>
        <taxon>Bacteria</taxon>
        <taxon>Bacillati</taxon>
        <taxon>Actinomycetota</taxon>
        <taxon>Actinomycetes</taxon>
        <taxon>Pseudonocardiales</taxon>
        <taxon>Pseudonocardiaceae</taxon>
        <taxon>Saccharothrix</taxon>
    </lineage>
</organism>
<keyword evidence="3" id="KW-1185">Reference proteome</keyword>
<evidence type="ECO:0000313" key="3">
    <source>
        <dbReference type="Proteomes" id="UP001595833"/>
    </source>
</evidence>
<feature type="compositionally biased region" description="Low complexity" evidence="1">
    <location>
        <begin position="19"/>
        <end position="40"/>
    </location>
</feature>